<dbReference type="Proteomes" id="UP000700732">
    <property type="component" value="Unassembled WGS sequence"/>
</dbReference>
<keyword evidence="4" id="KW-1185">Reference proteome</keyword>
<keyword evidence="2" id="KW-0732">Signal</keyword>
<dbReference type="EMBL" id="VFIA01000015">
    <property type="protein sequence ID" value="MBC3792366.1"/>
    <property type="molecule type" value="Genomic_DNA"/>
</dbReference>
<feature type="compositionally biased region" description="Pro residues" evidence="1">
    <location>
        <begin position="85"/>
        <end position="98"/>
    </location>
</feature>
<feature type="region of interest" description="Disordered" evidence="1">
    <location>
        <begin position="77"/>
        <end position="101"/>
    </location>
</feature>
<gene>
    <name evidence="3" type="ORF">FH603_2878</name>
</gene>
<feature type="signal peptide" evidence="2">
    <location>
        <begin position="1"/>
        <end position="18"/>
    </location>
</feature>
<evidence type="ECO:0000256" key="2">
    <source>
        <dbReference type="SAM" id="SignalP"/>
    </source>
</evidence>
<organism evidence="3 4">
    <name type="scientific">Spirosoma utsteinense</name>
    <dbReference type="NCBI Taxonomy" id="2585773"/>
    <lineage>
        <taxon>Bacteria</taxon>
        <taxon>Pseudomonadati</taxon>
        <taxon>Bacteroidota</taxon>
        <taxon>Cytophagia</taxon>
        <taxon>Cytophagales</taxon>
        <taxon>Cytophagaceae</taxon>
        <taxon>Spirosoma</taxon>
    </lineage>
</organism>
<evidence type="ECO:0000313" key="3">
    <source>
        <dbReference type="EMBL" id="MBC3792366.1"/>
    </source>
</evidence>
<reference evidence="3 4" key="1">
    <citation type="submission" date="2019-06" db="EMBL/GenBank/DDBJ databases">
        <title>Spirosoma utsteinense sp. nov. isolated from Antarctic ice-free soils.</title>
        <authorList>
            <person name="Tahon G."/>
        </authorList>
    </citation>
    <scope>NUCLEOTIDE SEQUENCE [LARGE SCALE GENOMIC DNA]</scope>
    <source>
        <strain evidence="3 4">LMG 31447</strain>
    </source>
</reference>
<dbReference type="RefSeq" id="WP_186738143.1">
    <property type="nucleotide sequence ID" value="NZ_VFIA01000015.1"/>
</dbReference>
<comment type="caution">
    <text evidence="3">The sequence shown here is derived from an EMBL/GenBank/DDBJ whole genome shotgun (WGS) entry which is preliminary data.</text>
</comment>
<evidence type="ECO:0000256" key="1">
    <source>
        <dbReference type="SAM" id="MobiDB-lite"/>
    </source>
</evidence>
<evidence type="ECO:0000313" key="4">
    <source>
        <dbReference type="Proteomes" id="UP000700732"/>
    </source>
</evidence>
<feature type="chain" id="PRO_5045399948" evidence="2">
    <location>
        <begin position="19"/>
        <end position="200"/>
    </location>
</feature>
<sequence length="200" mass="22033">MKSLLTLVLLSMGTVALAQTSRQSTTSTTINDDGKILSVQVDGQVDSRSVEYRRTFDVARLSNRAKDDLKHRIFDSLGIGQPTQPLSPPAPPAPPAPPRGGVYYTESAESVRNDSETVEESNVTLQCASCTGKIKLAITRSTDDYSVERDAKADSQKRFFPYELPLPPGEYRLKYYQNDVLQIQSTFTVTPGKESTVVIK</sequence>
<accession>A0ABR6W701</accession>
<protein>
    <submittedName>
        <fullName evidence="3">Uncharacterized protein</fullName>
    </submittedName>
</protein>
<name>A0ABR6W701_9BACT</name>
<proteinExistence type="predicted"/>